<dbReference type="OrthoDB" id="1957591at2"/>
<protein>
    <submittedName>
        <fullName evidence="2">Glycosyl transferase</fullName>
    </submittedName>
</protein>
<evidence type="ECO:0000313" key="3">
    <source>
        <dbReference type="Proteomes" id="UP000279446"/>
    </source>
</evidence>
<keyword evidence="1" id="KW-0472">Membrane</keyword>
<reference evidence="2 3" key="1">
    <citation type="submission" date="2018-12" db="EMBL/GenBank/DDBJ databases">
        <authorList>
            <person name="Sun L."/>
            <person name="Chen Z."/>
        </authorList>
    </citation>
    <scope>NUCLEOTIDE SEQUENCE [LARGE SCALE GENOMIC DNA]</scope>
    <source>
        <strain evidence="2 3">DSM 15890</strain>
    </source>
</reference>
<name>A0A433Y4E6_9BACL</name>
<keyword evidence="1" id="KW-0812">Transmembrane</keyword>
<accession>A0A433Y4E6</accession>
<keyword evidence="1" id="KW-1133">Transmembrane helix</keyword>
<dbReference type="Proteomes" id="UP000279446">
    <property type="component" value="Unassembled WGS sequence"/>
</dbReference>
<evidence type="ECO:0000256" key="1">
    <source>
        <dbReference type="SAM" id="Phobius"/>
    </source>
</evidence>
<comment type="caution">
    <text evidence="2">The sequence shown here is derived from an EMBL/GenBank/DDBJ whole genome shotgun (WGS) entry which is preliminary data.</text>
</comment>
<evidence type="ECO:0000313" key="2">
    <source>
        <dbReference type="EMBL" id="RUT43275.1"/>
    </source>
</evidence>
<organism evidence="2 3">
    <name type="scientific">Paenibacillus anaericanus</name>
    <dbReference type="NCBI Taxonomy" id="170367"/>
    <lineage>
        <taxon>Bacteria</taxon>
        <taxon>Bacillati</taxon>
        <taxon>Bacillota</taxon>
        <taxon>Bacilli</taxon>
        <taxon>Bacillales</taxon>
        <taxon>Paenibacillaceae</taxon>
        <taxon>Paenibacillus</taxon>
    </lineage>
</organism>
<sequence length="73" mass="8321">MRKSMKCFILAFIIMLISTPLGYTAINTVYYNKNLSGEYLTILNGFIYLFMLIGVSIFIIGLVDMIVSKNNKE</sequence>
<gene>
    <name evidence="2" type="ORF">EJP82_20900</name>
</gene>
<dbReference type="EMBL" id="RZNY01000021">
    <property type="protein sequence ID" value="RUT43275.1"/>
    <property type="molecule type" value="Genomic_DNA"/>
</dbReference>
<keyword evidence="2" id="KW-0808">Transferase</keyword>
<keyword evidence="3" id="KW-1185">Reference proteome</keyword>
<dbReference type="GO" id="GO:0016740">
    <property type="term" value="F:transferase activity"/>
    <property type="evidence" value="ECO:0007669"/>
    <property type="project" value="UniProtKB-KW"/>
</dbReference>
<feature type="transmembrane region" description="Helical" evidence="1">
    <location>
        <begin position="46"/>
        <end position="67"/>
    </location>
</feature>
<proteinExistence type="predicted"/>
<dbReference type="AlphaFoldDB" id="A0A433Y4E6"/>